<gene>
    <name evidence="6" type="ORF">Y958_06950</name>
</gene>
<dbReference type="EMBL" id="CP022110">
    <property type="protein sequence ID" value="ASG21876.1"/>
    <property type="molecule type" value="Genomic_DNA"/>
</dbReference>
<dbReference type="AlphaFoldDB" id="A0A248JTM9"/>
<evidence type="ECO:0000256" key="2">
    <source>
        <dbReference type="ARBA" id="ARBA00009387"/>
    </source>
</evidence>
<proteinExistence type="inferred from homology"/>
<comment type="similarity">
    <text evidence="2">Belongs to the virb1 family.</text>
</comment>
<dbReference type="CDD" id="cd13401">
    <property type="entry name" value="Slt70-like"/>
    <property type="match status" value="1"/>
</dbReference>
<organism evidence="6 7">
    <name type="scientific">Nitrospirillum viridazoti CBAmc</name>
    <dbReference type="NCBI Taxonomy" id="1441467"/>
    <lineage>
        <taxon>Bacteria</taxon>
        <taxon>Pseudomonadati</taxon>
        <taxon>Pseudomonadota</taxon>
        <taxon>Alphaproteobacteria</taxon>
        <taxon>Rhodospirillales</taxon>
        <taxon>Azospirillaceae</taxon>
        <taxon>Nitrospirillum</taxon>
        <taxon>Nitrospirillum viridazoti</taxon>
    </lineage>
</organism>
<name>A0A248JTM9_9PROT</name>
<feature type="domain" description="Transglycosylase SLT" evidence="5">
    <location>
        <begin position="517"/>
        <end position="619"/>
    </location>
</feature>
<dbReference type="PANTHER" id="PTHR37423:SF2">
    <property type="entry name" value="MEMBRANE-BOUND LYTIC MUREIN TRANSGLYCOSYLASE C"/>
    <property type="match status" value="1"/>
</dbReference>
<keyword evidence="7" id="KW-1185">Reference proteome</keyword>
<dbReference type="Gene3D" id="1.25.20.10">
    <property type="entry name" value="Bacterial muramidases"/>
    <property type="match status" value="1"/>
</dbReference>
<dbReference type="SUPFAM" id="SSF48435">
    <property type="entry name" value="Bacterial muramidases"/>
    <property type="match status" value="1"/>
</dbReference>
<feature type="chain" id="PRO_5013258806" evidence="4">
    <location>
        <begin position="37"/>
        <end position="672"/>
    </location>
</feature>
<evidence type="ECO:0000256" key="3">
    <source>
        <dbReference type="ARBA" id="ARBA00022729"/>
    </source>
</evidence>
<dbReference type="SUPFAM" id="SSF53955">
    <property type="entry name" value="Lysozyme-like"/>
    <property type="match status" value="1"/>
</dbReference>
<evidence type="ECO:0000313" key="7">
    <source>
        <dbReference type="Proteomes" id="UP000197153"/>
    </source>
</evidence>
<dbReference type="PANTHER" id="PTHR37423">
    <property type="entry name" value="SOLUBLE LYTIC MUREIN TRANSGLYCOSYLASE-RELATED"/>
    <property type="match status" value="1"/>
</dbReference>
<dbReference type="Gene3D" id="1.10.530.10">
    <property type="match status" value="1"/>
</dbReference>
<feature type="signal peptide" evidence="4">
    <location>
        <begin position="1"/>
        <end position="36"/>
    </location>
</feature>
<sequence length="672" mass="75377">MGDKRREKTPWPPLRRGLAALILPLSLLCAPMAAMAQSSSDISTYRAAFKAADRGKWADAHKLAERGHDPLGEKVLTWMDLGRADTDASFQELTDFIDRNPDWPGLAALRRNAEIRMPNFGDTPTRDWFDKHPPLTTAGFMRYADSLLNLGDSEKAIGLIRDRYIKGNFGVVDERTFRTKYVAILRPADHWARLDRLLWENDEEDARRMLPIVDPGHQAVALARLAMADLDPGVERLLQQVPAPLMSEPGITYERLRWRRRKEMDAGALEILENLPKDAGPKNANGDLGHPEAWWTERHILARHLMDQGQMQRAYRLAANHGVTDGLGFIQAEFLAGWLSLQFLNKPEQALEHFTRLYEGVSSPVGQSRGAYWAGRACEKLGNPERARQWYELGARYGSTFYGMMAQEKLGQAEAIPIAPTPSVEARAKFEKNELVRAARLLDKVLTEDDDRVDLFLRKLSQDAKAPDDFVLVAKAALEMHRRDLGVGISRLSLNKGIVLADAGYPIVSSHLPAQPEPALIHALIRQESSFKVDVASGAGALGLMQLMPPTAQQLARREGMKYTVAKLTHDPDFNIRLGSVFVQDLLDRFGGSYVLAIAAYNAGPGRVANWLRDYGDPRIEAVDPVDWIETLPFYETRNYVQRVLENLHVYRIRMGGRQLPMTTDLKRGTAG</sequence>
<keyword evidence="3 4" id="KW-0732">Signal</keyword>
<evidence type="ECO:0000256" key="4">
    <source>
        <dbReference type="SAM" id="SignalP"/>
    </source>
</evidence>
<dbReference type="KEGG" id="nao:Y958_06950"/>
<dbReference type="GO" id="GO:0004553">
    <property type="term" value="F:hydrolase activity, hydrolyzing O-glycosyl compounds"/>
    <property type="evidence" value="ECO:0007669"/>
    <property type="project" value="InterPro"/>
</dbReference>
<reference evidence="6 7" key="1">
    <citation type="submission" date="2017-06" db="EMBL/GenBank/DDBJ databases">
        <title>Complete genome sequence of Nitrospirillum amazonense strain CBAmC, an endophytic nitrogen-fixing and plant growth-promoting bacterium, isolated from sugarcane.</title>
        <authorList>
            <person name="Schwab S."/>
            <person name="dos Santos Teixeira K.R."/>
            <person name="Simoes Araujo J.L."/>
            <person name="Soares Vidal M."/>
            <person name="Borges de Freitas H.R."/>
            <person name="Rivello Crivelaro A.L."/>
            <person name="Bueno de Camargo Nunes A."/>
            <person name="dos Santos C.M."/>
            <person name="Palmeira da Silva Rosa D."/>
            <person name="da Silva Padilha D."/>
            <person name="da Silva E."/>
            <person name="Araujo Terra L."/>
            <person name="Soares Mendes V."/>
            <person name="Farinelli L."/>
            <person name="Magalhaes Cruz L."/>
            <person name="Baldani J.I."/>
        </authorList>
    </citation>
    <scope>NUCLEOTIDE SEQUENCE [LARGE SCALE GENOMIC DNA]</scope>
    <source>
        <strain evidence="6 7">CBAmC</strain>
    </source>
</reference>
<evidence type="ECO:0000256" key="1">
    <source>
        <dbReference type="ARBA" id="ARBA00007734"/>
    </source>
</evidence>
<dbReference type="InterPro" id="IPR008258">
    <property type="entry name" value="Transglycosylase_SLT_dom_1"/>
</dbReference>
<comment type="similarity">
    <text evidence="1">Belongs to the transglycosylase Slt family.</text>
</comment>
<protein>
    <submittedName>
        <fullName evidence="6">Lytic murein transglycosylase</fullName>
    </submittedName>
</protein>
<dbReference type="Pfam" id="PF01464">
    <property type="entry name" value="SLT"/>
    <property type="match status" value="1"/>
</dbReference>
<dbReference type="Proteomes" id="UP000197153">
    <property type="component" value="Chromosome 1"/>
</dbReference>
<dbReference type="GO" id="GO:0042597">
    <property type="term" value="C:periplasmic space"/>
    <property type="evidence" value="ECO:0007669"/>
    <property type="project" value="InterPro"/>
</dbReference>
<evidence type="ECO:0000259" key="5">
    <source>
        <dbReference type="Pfam" id="PF01464"/>
    </source>
</evidence>
<dbReference type="InterPro" id="IPR008939">
    <property type="entry name" value="Lytic_TGlycosylase_superhlx_U"/>
</dbReference>
<evidence type="ECO:0000313" key="6">
    <source>
        <dbReference type="EMBL" id="ASG21876.1"/>
    </source>
</evidence>
<dbReference type="InterPro" id="IPR023346">
    <property type="entry name" value="Lysozyme-like_dom_sf"/>
</dbReference>
<accession>A0A248JTM9</accession>